<keyword evidence="4 10" id="KW-0575">Peroxidase</keyword>
<dbReference type="PROSITE" id="PS00435">
    <property type="entry name" value="PEROXIDASE_1"/>
    <property type="match status" value="1"/>
</dbReference>
<evidence type="ECO:0000313" key="13">
    <source>
        <dbReference type="Proteomes" id="UP000827721"/>
    </source>
</evidence>
<organism evidence="12 13">
    <name type="scientific">Xanthoceras sorbifolium</name>
    <dbReference type="NCBI Taxonomy" id="99658"/>
    <lineage>
        <taxon>Eukaryota</taxon>
        <taxon>Viridiplantae</taxon>
        <taxon>Streptophyta</taxon>
        <taxon>Embryophyta</taxon>
        <taxon>Tracheophyta</taxon>
        <taxon>Spermatophyta</taxon>
        <taxon>Magnoliopsida</taxon>
        <taxon>eudicotyledons</taxon>
        <taxon>Gunneridae</taxon>
        <taxon>Pentapetalae</taxon>
        <taxon>rosids</taxon>
        <taxon>malvids</taxon>
        <taxon>Sapindales</taxon>
        <taxon>Sapindaceae</taxon>
        <taxon>Xanthoceroideae</taxon>
        <taxon>Xanthoceras</taxon>
    </lineage>
</organism>
<feature type="chain" id="PRO_5044958051" description="Peroxidase" evidence="10">
    <location>
        <begin position="22"/>
        <end position="323"/>
    </location>
</feature>
<keyword evidence="10" id="KW-0964">Secreted</keyword>
<evidence type="ECO:0000256" key="9">
    <source>
        <dbReference type="ARBA" id="ARBA00023157"/>
    </source>
</evidence>
<comment type="subcellular location">
    <subcellularLocation>
        <location evidence="10">Secreted</location>
    </subcellularLocation>
</comment>
<accession>A0ABQ8IKJ4</accession>
<dbReference type="PANTHER" id="PTHR31517:SF51">
    <property type="entry name" value="PEROXIDASE 55"/>
    <property type="match status" value="1"/>
</dbReference>
<keyword evidence="13" id="KW-1185">Reference proteome</keyword>
<evidence type="ECO:0000256" key="6">
    <source>
        <dbReference type="ARBA" id="ARBA00022723"/>
    </source>
</evidence>
<dbReference type="InterPro" id="IPR033905">
    <property type="entry name" value="Secretory_peroxidase"/>
</dbReference>
<dbReference type="EMBL" id="JAFEMO010000001">
    <property type="protein sequence ID" value="KAH7577183.1"/>
    <property type="molecule type" value="Genomic_DNA"/>
</dbReference>
<dbReference type="Proteomes" id="UP000827721">
    <property type="component" value="Unassembled WGS sequence"/>
</dbReference>
<comment type="cofactor">
    <cofactor evidence="10">
        <name>Ca(2+)</name>
        <dbReference type="ChEBI" id="CHEBI:29108"/>
    </cofactor>
    <text evidence="10">Binds 2 calcium ions per subunit.</text>
</comment>
<dbReference type="EC" id="1.11.1.7" evidence="3 10"/>
<evidence type="ECO:0000313" key="12">
    <source>
        <dbReference type="EMBL" id="KAH7577183.1"/>
    </source>
</evidence>
<evidence type="ECO:0000256" key="8">
    <source>
        <dbReference type="ARBA" id="ARBA00023004"/>
    </source>
</evidence>
<keyword evidence="9" id="KW-1015">Disulfide bond</keyword>
<comment type="caution">
    <text evidence="12">The sequence shown here is derived from an EMBL/GenBank/DDBJ whole genome shotgun (WGS) entry which is preliminary data.</text>
</comment>
<protein>
    <recommendedName>
        <fullName evidence="3 10">Peroxidase</fullName>
        <ecNumber evidence="3 10">1.11.1.7</ecNumber>
    </recommendedName>
</protein>
<dbReference type="PANTHER" id="PTHR31517">
    <property type="match status" value="1"/>
</dbReference>
<comment type="catalytic activity">
    <reaction evidence="1 10">
        <text>2 a phenolic donor + H2O2 = 2 a phenolic radical donor + 2 H2O</text>
        <dbReference type="Rhea" id="RHEA:56136"/>
        <dbReference type="ChEBI" id="CHEBI:15377"/>
        <dbReference type="ChEBI" id="CHEBI:16240"/>
        <dbReference type="ChEBI" id="CHEBI:139520"/>
        <dbReference type="ChEBI" id="CHEBI:139521"/>
        <dbReference type="EC" id="1.11.1.7"/>
    </reaction>
</comment>
<dbReference type="Gene3D" id="1.10.520.10">
    <property type="match status" value="1"/>
</dbReference>
<proteinExistence type="inferred from homology"/>
<comment type="cofactor">
    <cofactor evidence="10">
        <name>heme b</name>
        <dbReference type="ChEBI" id="CHEBI:60344"/>
    </cofactor>
    <text evidence="10">Binds 1 heme b (iron(II)-protoporphyrin IX) group per subunit.</text>
</comment>
<dbReference type="SUPFAM" id="SSF48113">
    <property type="entry name" value="Heme-dependent peroxidases"/>
    <property type="match status" value="1"/>
</dbReference>
<reference evidence="12 13" key="1">
    <citation type="submission" date="2021-02" db="EMBL/GenBank/DDBJ databases">
        <title>Plant Genome Project.</title>
        <authorList>
            <person name="Zhang R.-G."/>
        </authorList>
    </citation>
    <scope>NUCLEOTIDE SEQUENCE [LARGE SCALE GENOMIC DNA]</scope>
    <source>
        <tissue evidence="12">Leaves</tissue>
    </source>
</reference>
<dbReference type="CDD" id="cd00693">
    <property type="entry name" value="secretory_peroxidase"/>
    <property type="match status" value="1"/>
</dbReference>
<sequence>MGLMRVLLMSVVLVIVGRGEGQLVENFYSSTCPNVEAMVKQVVSMKFIQTNNTIPATLRLFFHDCFIEGCDASIIIASATNDAEKDALENLSLAGDGYDTVIKAKEAVEAACPGIVSCADILAIAARDVVVLARGPLFSVELGRRDGLISNKSQVQDNIPEPTFNLTQLTTLFARKNLSQFDMIALSGAHSIGFSHCSCFTNRLYPFVDPSLNYSYADELKETCKNTIKGPEPVVFMDPKTPGTLDNVYYQNLVAGKGLFTSDEVLYTDPETQPTVKDFARSPGYFNDAFAAAMKKLGRVGVKTGNQGEIRRDCTVFNDPGIS</sequence>
<keyword evidence="7 10" id="KW-0560">Oxidoreductase</keyword>
<dbReference type="InterPro" id="IPR019793">
    <property type="entry name" value="Peroxidases_heam-ligand_BS"/>
</dbReference>
<evidence type="ECO:0000256" key="4">
    <source>
        <dbReference type="ARBA" id="ARBA00022559"/>
    </source>
</evidence>
<keyword evidence="10" id="KW-0732">Signal</keyword>
<dbReference type="PRINTS" id="PR00458">
    <property type="entry name" value="PEROXIDASE"/>
</dbReference>
<dbReference type="PROSITE" id="PS50873">
    <property type="entry name" value="PEROXIDASE_4"/>
    <property type="match status" value="1"/>
</dbReference>
<feature type="signal peptide" evidence="10">
    <location>
        <begin position="1"/>
        <end position="21"/>
    </location>
</feature>
<dbReference type="InterPro" id="IPR002016">
    <property type="entry name" value="Haem_peroxidase"/>
</dbReference>
<evidence type="ECO:0000256" key="1">
    <source>
        <dbReference type="ARBA" id="ARBA00000189"/>
    </source>
</evidence>
<evidence type="ECO:0000256" key="3">
    <source>
        <dbReference type="ARBA" id="ARBA00012313"/>
    </source>
</evidence>
<dbReference type="InterPro" id="IPR000823">
    <property type="entry name" value="Peroxidase_pln"/>
</dbReference>
<evidence type="ECO:0000256" key="10">
    <source>
        <dbReference type="RuleBase" id="RU362060"/>
    </source>
</evidence>
<keyword evidence="10" id="KW-0106">Calcium</keyword>
<feature type="domain" description="Plant heme peroxidase family profile" evidence="11">
    <location>
        <begin position="22"/>
        <end position="318"/>
    </location>
</feature>
<dbReference type="Gene3D" id="1.10.420.10">
    <property type="entry name" value="Peroxidase, domain 2"/>
    <property type="match status" value="1"/>
</dbReference>
<keyword evidence="8 10" id="KW-0408">Iron</keyword>
<dbReference type="PRINTS" id="PR00461">
    <property type="entry name" value="PLPEROXIDASE"/>
</dbReference>
<evidence type="ECO:0000256" key="5">
    <source>
        <dbReference type="ARBA" id="ARBA00022617"/>
    </source>
</evidence>
<keyword evidence="10" id="KW-0376">Hydrogen peroxide</keyword>
<gene>
    <name evidence="12" type="ORF">JRO89_XS01G0217600</name>
</gene>
<keyword evidence="6 10" id="KW-0479">Metal-binding</keyword>
<comment type="similarity">
    <text evidence="10">Belongs to the peroxidase family. Classical plant (class III) peroxidase subfamily.</text>
</comment>
<evidence type="ECO:0000259" key="11">
    <source>
        <dbReference type="PROSITE" id="PS50873"/>
    </source>
</evidence>
<evidence type="ECO:0000256" key="2">
    <source>
        <dbReference type="ARBA" id="ARBA00006873"/>
    </source>
</evidence>
<keyword evidence="5 10" id="KW-0349">Heme</keyword>
<evidence type="ECO:0000256" key="7">
    <source>
        <dbReference type="ARBA" id="ARBA00023002"/>
    </source>
</evidence>
<dbReference type="InterPro" id="IPR010255">
    <property type="entry name" value="Haem_peroxidase_sf"/>
</dbReference>
<dbReference type="Pfam" id="PF00141">
    <property type="entry name" value="peroxidase"/>
    <property type="match status" value="1"/>
</dbReference>
<name>A0ABQ8IKJ4_9ROSI</name>
<comment type="similarity">
    <text evidence="2">Belongs to the peroxidase family. Ascorbate peroxidase subfamily.</text>
</comment>
<comment type="function">
    <text evidence="10">Removal of H(2)O(2), oxidation of toxic reductants, biosynthesis and degradation of lignin, suberization, auxin catabolism, response to environmental stresses such as wounding, pathogen attack and oxidative stress.</text>
</comment>